<dbReference type="Pfam" id="PF02567">
    <property type="entry name" value="PhzC-PhzF"/>
    <property type="match status" value="1"/>
</dbReference>
<dbReference type="RefSeq" id="WP_105395458.1">
    <property type="nucleotide sequence ID" value="NZ_CAWNTA010000072.1"/>
</dbReference>
<evidence type="ECO:0000313" key="4">
    <source>
        <dbReference type="Proteomes" id="UP000239550"/>
    </source>
</evidence>
<sequence>MSLVPFKQVDVFTHQPFKGNPVAVVMDAKGLTPIQMQAIANWTNLSETTFVLPVENPLADYRVRIFTPGSELPFAGHPTIGTAHALLEAGLIQAREGRIVQECGAGLITLNVTEMQPGQQLITFELPEPTITLLSTEQIDRLESILGCPLDRALTPALIDVGARWIVAHTIVGHTIVGHTIVGHTAGAEAVLAAEPDYAKLCEHDTQMNVTGVCLYGAYCEGAEADIEVRSFAPSCGVNEDPVCGSGNGSVAAFMHYHKVAMIDDKIVHSSQGKKLGRQGSVWLSHSDGKIFVGGGAVTCINGAITI</sequence>
<feature type="active site" evidence="2">
    <location>
        <position position="47"/>
    </location>
</feature>
<dbReference type="PIRSF" id="PIRSF016184">
    <property type="entry name" value="PhzC_PhzF"/>
    <property type="match status" value="1"/>
</dbReference>
<comment type="caution">
    <text evidence="3">The sequence shown here is derived from an EMBL/GenBank/DDBJ whole genome shotgun (WGS) entry which is preliminary data.</text>
</comment>
<organism evidence="3 4">
    <name type="scientific">Photorhabdus hindustanensis</name>
    <dbReference type="NCBI Taxonomy" id="2918802"/>
    <lineage>
        <taxon>Bacteria</taxon>
        <taxon>Pseudomonadati</taxon>
        <taxon>Pseudomonadota</taxon>
        <taxon>Gammaproteobacteria</taxon>
        <taxon>Enterobacterales</taxon>
        <taxon>Morganellaceae</taxon>
        <taxon>Photorhabdus</taxon>
    </lineage>
</organism>
<dbReference type="GO" id="GO:0005737">
    <property type="term" value="C:cytoplasm"/>
    <property type="evidence" value="ECO:0007669"/>
    <property type="project" value="TreeGrafter"/>
</dbReference>
<gene>
    <name evidence="3" type="ORF">C6H66_09755</name>
</gene>
<dbReference type="EMBL" id="PUWT01000023">
    <property type="protein sequence ID" value="PQQ26457.1"/>
    <property type="molecule type" value="Genomic_DNA"/>
</dbReference>
<dbReference type="NCBIfam" id="TIGR00654">
    <property type="entry name" value="PhzF_family"/>
    <property type="match status" value="1"/>
</dbReference>
<dbReference type="GO" id="GO:0016853">
    <property type="term" value="F:isomerase activity"/>
    <property type="evidence" value="ECO:0007669"/>
    <property type="project" value="TreeGrafter"/>
</dbReference>
<comment type="similarity">
    <text evidence="1">Belongs to the PhzF family.</text>
</comment>
<dbReference type="Gene3D" id="3.10.310.10">
    <property type="entry name" value="Diaminopimelate Epimerase, Chain A, domain 1"/>
    <property type="match status" value="2"/>
</dbReference>
<dbReference type="PANTHER" id="PTHR13774:SF32">
    <property type="entry name" value="ANTISENSE-ENHANCING SEQUENCE 1"/>
    <property type="match status" value="1"/>
</dbReference>
<dbReference type="PANTHER" id="PTHR13774">
    <property type="entry name" value="PHENAZINE BIOSYNTHESIS PROTEIN"/>
    <property type="match status" value="1"/>
</dbReference>
<dbReference type="AlphaFoldDB" id="A0A2S8Q313"/>
<evidence type="ECO:0000313" key="3">
    <source>
        <dbReference type="EMBL" id="PQQ26457.1"/>
    </source>
</evidence>
<dbReference type="SUPFAM" id="SSF54506">
    <property type="entry name" value="Diaminopimelate epimerase-like"/>
    <property type="match status" value="1"/>
</dbReference>
<evidence type="ECO:0000256" key="1">
    <source>
        <dbReference type="ARBA" id="ARBA00008270"/>
    </source>
</evidence>
<proteinExistence type="inferred from homology"/>
<reference evidence="3 4" key="1">
    <citation type="submission" date="2018-02" db="EMBL/GenBank/DDBJ databases">
        <title>Five New Genomes of Indian Photorhabdus Isolates TSA.</title>
        <authorList>
            <person name="Dubay B."/>
            <person name="Somvanshi V.S."/>
        </authorList>
    </citation>
    <scope>NUCLEOTIDE SEQUENCE [LARGE SCALE GENOMIC DNA]</scope>
    <source>
        <strain evidence="3 4">H1</strain>
    </source>
</reference>
<dbReference type="Proteomes" id="UP000239550">
    <property type="component" value="Unassembled WGS sequence"/>
</dbReference>
<protein>
    <submittedName>
        <fullName evidence="3">Phenazine biosynthesis protein PhzF</fullName>
    </submittedName>
</protein>
<accession>A0A2S8Q313</accession>
<name>A0A2S8Q313_9GAMM</name>
<keyword evidence="4" id="KW-1185">Reference proteome</keyword>
<dbReference type="InterPro" id="IPR003719">
    <property type="entry name" value="Phenazine_PhzF-like"/>
</dbReference>
<evidence type="ECO:0000256" key="2">
    <source>
        <dbReference type="PIRSR" id="PIRSR016184-1"/>
    </source>
</evidence>